<proteinExistence type="predicted"/>
<dbReference type="InParanoid" id="A0A251UVG9"/>
<dbReference type="Gramene" id="mRNA:HanXRQr2_Chr04g0157481">
    <property type="protein sequence ID" value="CDS:HanXRQr2_Chr04g0157481.1"/>
    <property type="gene ID" value="HanXRQr2_Chr04g0157481"/>
</dbReference>
<protein>
    <submittedName>
        <fullName evidence="2">Uncharacterized protein</fullName>
    </submittedName>
</protein>
<evidence type="ECO:0000313" key="2">
    <source>
        <dbReference type="EMBL" id="OTG27355.1"/>
    </source>
</evidence>
<reference evidence="2" key="2">
    <citation type="submission" date="2017-02" db="EMBL/GenBank/DDBJ databases">
        <title>Sunflower complete genome.</title>
        <authorList>
            <person name="Langlade N."/>
            <person name="Munos S."/>
        </authorList>
    </citation>
    <scope>NUCLEOTIDE SEQUENCE [LARGE SCALE GENOMIC DNA]</scope>
    <source>
        <tissue evidence="2">Leaves</tissue>
    </source>
</reference>
<sequence>MNQCNSTVFASIVPSVSSNQHLTSIFRFFLHLAHHLPPLTLRRKPEASETSTATH</sequence>
<evidence type="ECO:0000313" key="3">
    <source>
        <dbReference type="Proteomes" id="UP000215914"/>
    </source>
</evidence>
<name>A0A251UVG9_HELAN</name>
<reference evidence="1" key="3">
    <citation type="submission" date="2020-06" db="EMBL/GenBank/DDBJ databases">
        <title>Helianthus annuus Genome sequencing and assembly Release 2.</title>
        <authorList>
            <person name="Gouzy J."/>
            <person name="Langlade N."/>
            <person name="Munos S."/>
        </authorList>
    </citation>
    <scope>NUCLEOTIDE SEQUENCE</scope>
    <source>
        <tissue evidence="1">Leaves</tissue>
    </source>
</reference>
<dbReference type="EMBL" id="MNCJ02000319">
    <property type="protein sequence ID" value="KAF5809466.1"/>
    <property type="molecule type" value="Genomic_DNA"/>
</dbReference>
<dbReference type="EMBL" id="CM007893">
    <property type="protein sequence ID" value="OTG27355.1"/>
    <property type="molecule type" value="Genomic_DNA"/>
</dbReference>
<accession>A0A251UVG9</accession>
<dbReference type="AlphaFoldDB" id="A0A251UVG9"/>
<dbReference type="Proteomes" id="UP000215914">
    <property type="component" value="Chromosome 4"/>
</dbReference>
<evidence type="ECO:0000313" key="1">
    <source>
        <dbReference type="EMBL" id="KAF5809466.1"/>
    </source>
</evidence>
<organism evidence="2 3">
    <name type="scientific">Helianthus annuus</name>
    <name type="common">Common sunflower</name>
    <dbReference type="NCBI Taxonomy" id="4232"/>
    <lineage>
        <taxon>Eukaryota</taxon>
        <taxon>Viridiplantae</taxon>
        <taxon>Streptophyta</taxon>
        <taxon>Embryophyta</taxon>
        <taxon>Tracheophyta</taxon>
        <taxon>Spermatophyta</taxon>
        <taxon>Magnoliopsida</taxon>
        <taxon>eudicotyledons</taxon>
        <taxon>Gunneridae</taxon>
        <taxon>Pentapetalae</taxon>
        <taxon>asterids</taxon>
        <taxon>campanulids</taxon>
        <taxon>Asterales</taxon>
        <taxon>Asteraceae</taxon>
        <taxon>Asteroideae</taxon>
        <taxon>Heliantheae alliance</taxon>
        <taxon>Heliantheae</taxon>
        <taxon>Helianthus</taxon>
    </lineage>
</organism>
<reference evidence="1 3" key="1">
    <citation type="journal article" date="2017" name="Nature">
        <title>The sunflower genome provides insights into oil metabolism, flowering and Asterid evolution.</title>
        <authorList>
            <person name="Badouin H."/>
            <person name="Gouzy J."/>
            <person name="Grassa C.J."/>
            <person name="Murat F."/>
            <person name="Staton S.E."/>
            <person name="Cottret L."/>
            <person name="Lelandais-Briere C."/>
            <person name="Owens G.L."/>
            <person name="Carrere S."/>
            <person name="Mayjonade B."/>
            <person name="Legrand L."/>
            <person name="Gill N."/>
            <person name="Kane N.C."/>
            <person name="Bowers J.E."/>
            <person name="Hubner S."/>
            <person name="Bellec A."/>
            <person name="Berard A."/>
            <person name="Berges H."/>
            <person name="Blanchet N."/>
            <person name="Boniface M.C."/>
            <person name="Brunel D."/>
            <person name="Catrice O."/>
            <person name="Chaidir N."/>
            <person name="Claudel C."/>
            <person name="Donnadieu C."/>
            <person name="Faraut T."/>
            <person name="Fievet G."/>
            <person name="Helmstetter N."/>
            <person name="King M."/>
            <person name="Knapp S.J."/>
            <person name="Lai Z."/>
            <person name="Le Paslier M.C."/>
            <person name="Lippi Y."/>
            <person name="Lorenzon L."/>
            <person name="Mandel J.R."/>
            <person name="Marage G."/>
            <person name="Marchand G."/>
            <person name="Marquand E."/>
            <person name="Bret-Mestries E."/>
            <person name="Morien E."/>
            <person name="Nambeesan S."/>
            <person name="Nguyen T."/>
            <person name="Pegot-Espagnet P."/>
            <person name="Pouilly N."/>
            <person name="Raftis F."/>
            <person name="Sallet E."/>
            <person name="Schiex T."/>
            <person name="Thomas J."/>
            <person name="Vandecasteele C."/>
            <person name="Vares D."/>
            <person name="Vear F."/>
            <person name="Vautrin S."/>
            <person name="Crespi M."/>
            <person name="Mangin B."/>
            <person name="Burke J.M."/>
            <person name="Salse J."/>
            <person name="Munos S."/>
            <person name="Vincourt P."/>
            <person name="Rieseberg L.H."/>
            <person name="Langlade N.B."/>
        </authorList>
    </citation>
    <scope>NUCLEOTIDE SEQUENCE [LARGE SCALE GENOMIC DNA]</scope>
    <source>
        <strain evidence="3">cv. SF193</strain>
        <tissue evidence="1">Leaves</tissue>
    </source>
</reference>
<gene>
    <name evidence="2" type="ORF">HannXRQ_Chr04g0099111</name>
    <name evidence="1" type="ORF">HanXRQr2_Chr04g0157481</name>
</gene>
<keyword evidence="3" id="KW-1185">Reference proteome</keyword>